<evidence type="ECO:0000313" key="8">
    <source>
        <dbReference type="EMBL" id="ESO99444.1"/>
    </source>
</evidence>
<dbReference type="InterPro" id="IPR019427">
    <property type="entry name" value="7TM_GPCR_serpentine_rcpt_Srw"/>
</dbReference>
<dbReference type="OMA" id="FVHIARS"/>
<evidence type="ECO:0000256" key="3">
    <source>
        <dbReference type="ARBA" id="ARBA00022989"/>
    </source>
</evidence>
<evidence type="ECO:0000256" key="2">
    <source>
        <dbReference type="ARBA" id="ARBA00022692"/>
    </source>
</evidence>
<dbReference type="GO" id="GO:0016020">
    <property type="term" value="C:membrane"/>
    <property type="evidence" value="ECO:0007669"/>
    <property type="project" value="UniProtKB-SubCell"/>
</dbReference>
<feature type="domain" description="G-protein coupled receptors family 1 profile" evidence="7">
    <location>
        <begin position="142"/>
        <end position="411"/>
    </location>
</feature>
<dbReference type="InterPro" id="IPR017452">
    <property type="entry name" value="GPCR_Rhodpsn_7TM"/>
</dbReference>
<protein>
    <recommendedName>
        <fullName evidence="7">G-protein coupled receptors family 1 profile domain-containing protein</fullName>
    </recommendedName>
</protein>
<keyword evidence="2 5" id="KW-0812">Transmembrane</keyword>
<sequence>MVDVRLSKGLFLMVLHSIIVAALQNTNNNSASGISNCSSPESDVWCCKCITKKLNGLGNETNVIKGIEFFPVEDILDGLVLYPDYSDLKDADNNTILNQSNITNSNKTTVESQVGISHATYTRLNIVMGHIWFPLCAVGLVANIFNVVVFLDKKMRNATSIYLASISIFQSTFMIVTSIRRVPQLIYGEIEQRTTKFYYVNVIYLSSFGGTTLIRVVYCMVMLVAFERMLAILFPLKRARSRLVKSPVLSIVTLLFVSLGFHTFTTLNFRISTYQSETGEAIYALKRTEYDQVVLNNFSVASKVLFVYIPLTGIFIFNMILCVSLRRSSQSRKDLHEVNENKGRERQTTIAISVSTFMFLMLNIPMSTNSIFGKLLSGYGYFSPLRYTFLFVQEMGNILSLISYCVDFVTYTCMSNKYRETLTRKCCPCRYRQRLENRSLYGVPSVHSATHHSVV</sequence>
<keyword evidence="6" id="KW-0732">Signal</keyword>
<proteinExistence type="predicted"/>
<evidence type="ECO:0000259" key="7">
    <source>
        <dbReference type="PROSITE" id="PS50262"/>
    </source>
</evidence>
<feature type="signal peptide" evidence="6">
    <location>
        <begin position="1"/>
        <end position="22"/>
    </location>
</feature>
<evidence type="ECO:0000256" key="1">
    <source>
        <dbReference type="ARBA" id="ARBA00004370"/>
    </source>
</evidence>
<feature type="transmembrane region" description="Helical" evidence="5">
    <location>
        <begin position="347"/>
        <end position="367"/>
    </location>
</feature>
<dbReference type="Proteomes" id="UP000030746">
    <property type="component" value="Unassembled WGS sequence"/>
</dbReference>
<dbReference type="GeneID" id="20237779"/>
<evidence type="ECO:0000313" key="9">
    <source>
        <dbReference type="Proteomes" id="UP000030746"/>
    </source>
</evidence>
<dbReference type="AlphaFoldDB" id="V4CC45"/>
<evidence type="ECO:0000256" key="5">
    <source>
        <dbReference type="SAM" id="Phobius"/>
    </source>
</evidence>
<dbReference type="SUPFAM" id="SSF81321">
    <property type="entry name" value="Family A G protein-coupled receptor-like"/>
    <property type="match status" value="1"/>
</dbReference>
<feature type="transmembrane region" description="Helical" evidence="5">
    <location>
        <begin position="131"/>
        <end position="149"/>
    </location>
</feature>
<accession>V4CC45</accession>
<feature type="transmembrane region" description="Helical" evidence="5">
    <location>
        <begin position="202"/>
        <end position="226"/>
    </location>
</feature>
<organism evidence="8 9">
    <name type="scientific">Lottia gigantea</name>
    <name type="common">Giant owl limpet</name>
    <dbReference type="NCBI Taxonomy" id="225164"/>
    <lineage>
        <taxon>Eukaryota</taxon>
        <taxon>Metazoa</taxon>
        <taxon>Spiralia</taxon>
        <taxon>Lophotrochozoa</taxon>
        <taxon>Mollusca</taxon>
        <taxon>Gastropoda</taxon>
        <taxon>Patellogastropoda</taxon>
        <taxon>Lottioidea</taxon>
        <taxon>Lottiidae</taxon>
        <taxon>Lottia</taxon>
    </lineage>
</organism>
<dbReference type="EMBL" id="KB201037">
    <property type="protein sequence ID" value="ESO99444.1"/>
    <property type="molecule type" value="Genomic_DNA"/>
</dbReference>
<dbReference type="Gene3D" id="1.20.1070.10">
    <property type="entry name" value="Rhodopsin 7-helix transmembrane proteins"/>
    <property type="match status" value="1"/>
</dbReference>
<keyword evidence="9" id="KW-1185">Reference proteome</keyword>
<dbReference type="Pfam" id="PF10324">
    <property type="entry name" value="7TM_GPCR_Srw"/>
    <property type="match status" value="1"/>
</dbReference>
<evidence type="ECO:0000256" key="6">
    <source>
        <dbReference type="SAM" id="SignalP"/>
    </source>
</evidence>
<feature type="transmembrane region" description="Helical" evidence="5">
    <location>
        <begin position="305"/>
        <end position="326"/>
    </location>
</feature>
<dbReference type="PANTHER" id="PTHR46641">
    <property type="entry name" value="FMRFAMIDE RECEPTOR-RELATED"/>
    <property type="match status" value="1"/>
</dbReference>
<keyword evidence="4 5" id="KW-0472">Membrane</keyword>
<keyword evidence="3 5" id="KW-1133">Transmembrane helix</keyword>
<evidence type="ECO:0000256" key="4">
    <source>
        <dbReference type="ARBA" id="ARBA00023136"/>
    </source>
</evidence>
<feature type="chain" id="PRO_5004719883" description="G-protein coupled receptors family 1 profile domain-containing protein" evidence="6">
    <location>
        <begin position="23"/>
        <end position="455"/>
    </location>
</feature>
<feature type="transmembrane region" description="Helical" evidence="5">
    <location>
        <begin position="161"/>
        <end position="182"/>
    </location>
</feature>
<dbReference type="PROSITE" id="PS50262">
    <property type="entry name" value="G_PROTEIN_RECEP_F1_2"/>
    <property type="match status" value="1"/>
</dbReference>
<comment type="subcellular location">
    <subcellularLocation>
        <location evidence="1">Membrane</location>
    </subcellularLocation>
</comment>
<dbReference type="OrthoDB" id="6127074at2759"/>
<dbReference type="PANTHER" id="PTHR46641:SF18">
    <property type="entry name" value="G-PROTEIN COUPLED RECEPTORS FAMILY 1 PROFILE DOMAIN-CONTAINING PROTEIN"/>
    <property type="match status" value="1"/>
</dbReference>
<feature type="transmembrane region" description="Helical" evidence="5">
    <location>
        <begin position="247"/>
        <end position="264"/>
    </location>
</feature>
<dbReference type="KEGG" id="lgi:LOTGIDRAFT_158529"/>
<name>V4CC45_LOTGI</name>
<dbReference type="InterPro" id="IPR052954">
    <property type="entry name" value="GPCR-Ligand_Int"/>
</dbReference>
<dbReference type="CTD" id="20237779"/>
<dbReference type="GO" id="GO:0008528">
    <property type="term" value="F:G protein-coupled peptide receptor activity"/>
    <property type="evidence" value="ECO:0007669"/>
    <property type="project" value="InterPro"/>
</dbReference>
<gene>
    <name evidence="8" type="ORF">LOTGIDRAFT_158529</name>
</gene>
<dbReference type="HOGENOM" id="CLU_601712_0_0_1"/>
<feature type="transmembrane region" description="Helical" evidence="5">
    <location>
        <begin position="387"/>
        <end position="409"/>
    </location>
</feature>
<dbReference type="CDD" id="cd14978">
    <property type="entry name" value="7tmA_FMRFamide_R-like"/>
    <property type="match status" value="1"/>
</dbReference>
<reference evidence="8 9" key="1">
    <citation type="journal article" date="2013" name="Nature">
        <title>Insights into bilaterian evolution from three spiralian genomes.</title>
        <authorList>
            <person name="Simakov O."/>
            <person name="Marletaz F."/>
            <person name="Cho S.J."/>
            <person name="Edsinger-Gonzales E."/>
            <person name="Havlak P."/>
            <person name="Hellsten U."/>
            <person name="Kuo D.H."/>
            <person name="Larsson T."/>
            <person name="Lv J."/>
            <person name="Arendt D."/>
            <person name="Savage R."/>
            <person name="Osoegawa K."/>
            <person name="de Jong P."/>
            <person name="Grimwood J."/>
            <person name="Chapman J.A."/>
            <person name="Shapiro H."/>
            <person name="Aerts A."/>
            <person name="Otillar R.P."/>
            <person name="Terry A.Y."/>
            <person name="Boore J.L."/>
            <person name="Grigoriev I.V."/>
            <person name="Lindberg D.R."/>
            <person name="Seaver E.C."/>
            <person name="Weisblat D.A."/>
            <person name="Putnam N.H."/>
            <person name="Rokhsar D.S."/>
        </authorList>
    </citation>
    <scope>NUCLEOTIDE SEQUENCE [LARGE SCALE GENOMIC DNA]</scope>
</reference>
<dbReference type="RefSeq" id="XP_009049931.1">
    <property type="nucleotide sequence ID" value="XM_009051683.1"/>
</dbReference>